<comment type="caution">
    <text evidence="6">The sequence shown here is derived from an EMBL/GenBank/DDBJ whole genome shotgun (WGS) entry which is preliminary data.</text>
</comment>
<comment type="subcellular location">
    <subcellularLocation>
        <location evidence="5">Cell membrane</location>
        <topology evidence="5">Multi-pass membrane protein</topology>
    </subcellularLocation>
    <subcellularLocation>
        <location evidence="1">Membrane</location>
        <topology evidence="1">Multi-pass membrane protein</topology>
    </subcellularLocation>
</comment>
<keyword evidence="3 5" id="KW-1133">Transmembrane helix</keyword>
<evidence type="ECO:0000256" key="2">
    <source>
        <dbReference type="ARBA" id="ARBA00022692"/>
    </source>
</evidence>
<name>A0A147K581_9BACI</name>
<evidence type="ECO:0000313" key="6">
    <source>
        <dbReference type="EMBL" id="KUP04734.1"/>
    </source>
</evidence>
<proteinExistence type="inferred from homology"/>
<evidence type="ECO:0000256" key="5">
    <source>
        <dbReference type="HAMAP-Rule" id="MF_00902"/>
    </source>
</evidence>
<sequence>MSQNEMTLVEHIDELRKRLMIVVVFFLLTLIGSFFLAGPLITYLQHADEAKDLTMNAFRVTDPLKIYFEMVMFLGIVFTLPVILYQLWSFVSPGLLERERKATLSYIPIAFFLFLLGLAFSYFILFPYVVTFMMGISENLNIQQVIGITEYFEFLFQITIPFGFLFQLPVVMLFLTRLGIITPMFMSKMRKYAYFILFVIAAFITPPDIMSHLMVTVPLFILYEISIWICKIGYKKVLLAEQEQLNKAE</sequence>
<evidence type="ECO:0000256" key="4">
    <source>
        <dbReference type="ARBA" id="ARBA00023136"/>
    </source>
</evidence>
<feature type="transmembrane region" description="Helical" evidence="5">
    <location>
        <begin position="154"/>
        <end position="180"/>
    </location>
</feature>
<keyword evidence="5" id="KW-0813">Transport</keyword>
<keyword evidence="5" id="KW-1003">Cell membrane</keyword>
<evidence type="ECO:0000313" key="7">
    <source>
        <dbReference type="Proteomes" id="UP000074108"/>
    </source>
</evidence>
<protein>
    <recommendedName>
        <fullName evidence="5">Sec-independent protein translocase protein TatC</fullName>
    </recommendedName>
</protein>
<dbReference type="PRINTS" id="PR01840">
    <property type="entry name" value="TATCFAMILY"/>
</dbReference>
<dbReference type="InterPro" id="IPR002033">
    <property type="entry name" value="TatC"/>
</dbReference>
<dbReference type="PANTHER" id="PTHR30371">
    <property type="entry name" value="SEC-INDEPENDENT PROTEIN TRANSLOCASE PROTEIN TATC"/>
    <property type="match status" value="1"/>
</dbReference>
<dbReference type="HAMAP" id="MF_00902">
    <property type="entry name" value="TatC"/>
    <property type="match status" value="1"/>
</dbReference>
<dbReference type="OrthoDB" id="9777044at2"/>
<keyword evidence="5" id="KW-0811">Translocation</keyword>
<feature type="transmembrane region" description="Helical" evidence="5">
    <location>
        <begin position="109"/>
        <end position="134"/>
    </location>
</feature>
<dbReference type="GO" id="GO:0033281">
    <property type="term" value="C:TAT protein transport complex"/>
    <property type="evidence" value="ECO:0007669"/>
    <property type="project" value="UniProtKB-UniRule"/>
</dbReference>
<evidence type="ECO:0000256" key="3">
    <source>
        <dbReference type="ARBA" id="ARBA00022989"/>
    </source>
</evidence>
<dbReference type="GO" id="GO:0043953">
    <property type="term" value="P:protein transport by the Tat complex"/>
    <property type="evidence" value="ECO:0007669"/>
    <property type="project" value="UniProtKB-UniRule"/>
</dbReference>
<comment type="function">
    <text evidence="5">Part of the twin-arginine translocation (Tat) system that transports large folded proteins containing a characteristic twin-arginine motif in their signal peptide across membranes.</text>
</comment>
<comment type="similarity">
    <text evidence="5">Belongs to the TatC family.</text>
</comment>
<dbReference type="InterPro" id="IPR019820">
    <property type="entry name" value="Sec-indep_translocase_CS"/>
</dbReference>
<dbReference type="Proteomes" id="UP000074108">
    <property type="component" value="Unassembled WGS sequence"/>
</dbReference>
<comment type="subunit">
    <text evidence="5">Forms a complex with TatA.</text>
</comment>
<accession>A0A147K581</accession>
<reference evidence="6 7" key="1">
    <citation type="journal article" date="2016" name="Front. Microbiol.">
        <title>Microevolution Analysis of Bacillus coahuilensis Unveils Differences in Phosphorus Acquisition Strategies and Their Regulation.</title>
        <authorList>
            <person name="Gomez-Lunar Z."/>
            <person name="Hernandez-Gonzalez I."/>
            <person name="Rodriguez-Torres M.D."/>
            <person name="Souza V."/>
            <person name="Olmedo-Alvarez G."/>
        </authorList>
    </citation>
    <scope>NUCLEOTIDE SEQUENCE [LARGE SCALE GENOMIC DNA]</scope>
    <source>
        <strain evidence="7">p1.1.43</strain>
    </source>
</reference>
<dbReference type="RefSeq" id="WP_059351817.1">
    <property type="nucleotide sequence ID" value="NZ_LDYG01000048.1"/>
</dbReference>
<dbReference type="Pfam" id="PF00902">
    <property type="entry name" value="TatC"/>
    <property type="match status" value="1"/>
</dbReference>
<keyword evidence="7" id="KW-1185">Reference proteome</keyword>
<dbReference type="PROSITE" id="PS01218">
    <property type="entry name" value="TATC"/>
    <property type="match status" value="1"/>
</dbReference>
<gene>
    <name evidence="5" type="primary">tatC</name>
    <name evidence="6" type="ORF">Q75_14915</name>
</gene>
<keyword evidence="2 5" id="KW-0812">Transmembrane</keyword>
<dbReference type="GO" id="GO:0065002">
    <property type="term" value="P:intracellular protein transmembrane transport"/>
    <property type="evidence" value="ECO:0007669"/>
    <property type="project" value="TreeGrafter"/>
</dbReference>
<dbReference type="PANTHER" id="PTHR30371:SF0">
    <property type="entry name" value="SEC-INDEPENDENT PROTEIN TRANSLOCASE PROTEIN TATC, CHLOROPLASTIC-RELATED"/>
    <property type="match status" value="1"/>
</dbReference>
<evidence type="ECO:0000256" key="1">
    <source>
        <dbReference type="ARBA" id="ARBA00004141"/>
    </source>
</evidence>
<dbReference type="GO" id="GO:0009977">
    <property type="term" value="F:proton motive force dependent protein transmembrane transporter activity"/>
    <property type="evidence" value="ECO:0007669"/>
    <property type="project" value="TreeGrafter"/>
</dbReference>
<feature type="transmembrane region" description="Helical" evidence="5">
    <location>
        <begin position="66"/>
        <end position="88"/>
    </location>
</feature>
<keyword evidence="5" id="KW-0653">Protein transport</keyword>
<keyword evidence="4 5" id="KW-0472">Membrane</keyword>
<dbReference type="NCBIfam" id="TIGR00945">
    <property type="entry name" value="tatC"/>
    <property type="match status" value="1"/>
</dbReference>
<comment type="caution">
    <text evidence="5">Lacks conserved residue(s) required for the propagation of feature annotation.</text>
</comment>
<dbReference type="STRING" id="1150625.Q75_14915"/>
<dbReference type="PATRIC" id="fig|1150625.3.peg.3120"/>
<feature type="transmembrane region" description="Helical" evidence="5">
    <location>
        <begin position="21"/>
        <end position="46"/>
    </location>
</feature>
<dbReference type="AlphaFoldDB" id="A0A147K581"/>
<dbReference type="EMBL" id="LDYG01000048">
    <property type="protein sequence ID" value="KUP04734.1"/>
    <property type="molecule type" value="Genomic_DNA"/>
</dbReference>
<organism evidence="6 7">
    <name type="scientific">Bacillus coahuilensis p1.1.43</name>
    <dbReference type="NCBI Taxonomy" id="1150625"/>
    <lineage>
        <taxon>Bacteria</taxon>
        <taxon>Bacillati</taxon>
        <taxon>Bacillota</taxon>
        <taxon>Bacilli</taxon>
        <taxon>Bacillales</taxon>
        <taxon>Bacillaceae</taxon>
        <taxon>Bacillus</taxon>
    </lineage>
</organism>
<feature type="transmembrane region" description="Helical" evidence="5">
    <location>
        <begin position="192"/>
        <end position="209"/>
    </location>
</feature>